<sequence>MIQRRVHWPLPDTYLWGVNFGFFFTTRFSELMIHKPGEGFLSSLLATLLKPLRWAMSKFVESYIRWELPLRKYGMIPKESFLRELSSCQIFMLSETFYDKIENGNIVLKKSRNLSFCKQGLIINGREDDPIGIKHKQPDI</sequence>
<reference evidence="1 2" key="1">
    <citation type="journal article" date="2021" name="Nat. Commun.">
        <title>Incipient diploidization of the medicinal plant Perilla within 10,000 years.</title>
        <authorList>
            <person name="Zhang Y."/>
            <person name="Shen Q."/>
            <person name="Leng L."/>
            <person name="Zhang D."/>
            <person name="Chen S."/>
            <person name="Shi Y."/>
            <person name="Ning Z."/>
            <person name="Chen S."/>
        </authorList>
    </citation>
    <scope>NUCLEOTIDE SEQUENCE [LARGE SCALE GENOMIC DNA]</scope>
    <source>
        <strain evidence="2">cv. PC099</strain>
    </source>
</reference>
<evidence type="ECO:0000313" key="1">
    <source>
        <dbReference type="EMBL" id="KAH6756283.1"/>
    </source>
</evidence>
<evidence type="ECO:0000313" key="2">
    <source>
        <dbReference type="Proteomes" id="UP001190926"/>
    </source>
</evidence>
<dbReference type="EMBL" id="SDAM02029562">
    <property type="protein sequence ID" value="KAH6756283.1"/>
    <property type="molecule type" value="Genomic_DNA"/>
</dbReference>
<accession>A0AAD4IPD2</accession>
<protein>
    <submittedName>
        <fullName evidence="1">Uncharacterized protein</fullName>
    </submittedName>
</protein>
<dbReference type="Proteomes" id="UP001190926">
    <property type="component" value="Unassembled WGS sequence"/>
</dbReference>
<name>A0AAD4IPD2_PERFH</name>
<gene>
    <name evidence="1" type="ORF">C2S53_003703</name>
</gene>
<organism evidence="1 2">
    <name type="scientific">Perilla frutescens var. hirtella</name>
    <name type="common">Perilla citriodora</name>
    <name type="synonym">Perilla setoyensis</name>
    <dbReference type="NCBI Taxonomy" id="608512"/>
    <lineage>
        <taxon>Eukaryota</taxon>
        <taxon>Viridiplantae</taxon>
        <taxon>Streptophyta</taxon>
        <taxon>Embryophyta</taxon>
        <taxon>Tracheophyta</taxon>
        <taxon>Spermatophyta</taxon>
        <taxon>Magnoliopsida</taxon>
        <taxon>eudicotyledons</taxon>
        <taxon>Gunneridae</taxon>
        <taxon>Pentapetalae</taxon>
        <taxon>asterids</taxon>
        <taxon>lamiids</taxon>
        <taxon>Lamiales</taxon>
        <taxon>Lamiaceae</taxon>
        <taxon>Nepetoideae</taxon>
        <taxon>Elsholtzieae</taxon>
        <taxon>Perilla</taxon>
    </lineage>
</organism>
<comment type="caution">
    <text evidence="1">The sequence shown here is derived from an EMBL/GenBank/DDBJ whole genome shotgun (WGS) entry which is preliminary data.</text>
</comment>
<dbReference type="AlphaFoldDB" id="A0AAD4IPD2"/>
<proteinExistence type="predicted"/>
<keyword evidence="2" id="KW-1185">Reference proteome</keyword>